<dbReference type="InterPro" id="IPR005143">
    <property type="entry name" value="TF_LuxR_autoind-bd_dom"/>
</dbReference>
<evidence type="ECO:0000256" key="1">
    <source>
        <dbReference type="ARBA" id="ARBA00023015"/>
    </source>
</evidence>
<evidence type="ECO:0000256" key="3">
    <source>
        <dbReference type="ARBA" id="ARBA00023163"/>
    </source>
</evidence>
<evidence type="ECO:0000313" key="5">
    <source>
        <dbReference type="EMBL" id="MBL4929826.1"/>
    </source>
</evidence>
<dbReference type="GO" id="GO:0003677">
    <property type="term" value="F:DNA binding"/>
    <property type="evidence" value="ECO:0007669"/>
    <property type="project" value="UniProtKB-KW"/>
</dbReference>
<protein>
    <submittedName>
        <fullName evidence="5">Autoinducer binding domain-containing protein</fullName>
    </submittedName>
</protein>
<gene>
    <name evidence="5" type="ORF">JI744_17110</name>
</gene>
<dbReference type="EMBL" id="JAESVP010000011">
    <property type="protein sequence ID" value="MBL4929826.1"/>
    <property type="molecule type" value="Genomic_DNA"/>
</dbReference>
<evidence type="ECO:0000259" key="4">
    <source>
        <dbReference type="Pfam" id="PF03472"/>
    </source>
</evidence>
<keyword evidence="1" id="KW-0805">Transcription regulation</keyword>
<organism evidence="5 6">
    <name type="scientific">Fuscibacter oryzae</name>
    <dbReference type="NCBI Taxonomy" id="2803939"/>
    <lineage>
        <taxon>Bacteria</taxon>
        <taxon>Pseudomonadati</taxon>
        <taxon>Pseudomonadota</taxon>
        <taxon>Alphaproteobacteria</taxon>
        <taxon>Rhodobacterales</taxon>
        <taxon>Paracoccaceae</taxon>
        <taxon>Fuscibacter</taxon>
    </lineage>
</organism>
<dbReference type="RefSeq" id="WP_202662396.1">
    <property type="nucleotide sequence ID" value="NZ_JAESVP010000011.1"/>
</dbReference>
<name>A0A8J7SU20_9RHOB</name>
<sequence length="159" mass="17407">MADGRQIIDKMAQLIAQLRASCDSGFALAIHIRYTRPSLLYRSYSQEWIERYSEKGYMLFDPVVRWGLTHSGGIDWPDLAAEDPEGVLADAKAHGLLHGWTYSTGPATSRTISGLTRSSGPFSDAEKVTLGALVDAVHTTTEGMDQFDTATQEALRTLG</sequence>
<dbReference type="Pfam" id="PF03472">
    <property type="entry name" value="Autoind_bind"/>
    <property type="match status" value="1"/>
</dbReference>
<proteinExistence type="predicted"/>
<dbReference type="Proteomes" id="UP000619033">
    <property type="component" value="Unassembled WGS sequence"/>
</dbReference>
<feature type="domain" description="Transcription factor LuxR-like autoinducer-binding" evidence="4">
    <location>
        <begin position="36"/>
        <end position="139"/>
    </location>
</feature>
<dbReference type="Gene3D" id="3.30.450.80">
    <property type="entry name" value="Transcription factor LuxR-like, autoinducer-binding domain"/>
    <property type="match status" value="1"/>
</dbReference>
<evidence type="ECO:0000313" key="6">
    <source>
        <dbReference type="Proteomes" id="UP000619033"/>
    </source>
</evidence>
<dbReference type="InterPro" id="IPR036693">
    <property type="entry name" value="TF_LuxR_autoind-bd_dom_sf"/>
</dbReference>
<reference evidence="5" key="1">
    <citation type="submission" date="2021-01" db="EMBL/GenBank/DDBJ databases">
        <title>Genome seq and assembly of Tabrizicola sp. KVB23.</title>
        <authorList>
            <person name="Chhetri G."/>
        </authorList>
    </citation>
    <scope>NUCLEOTIDE SEQUENCE</scope>
    <source>
        <strain evidence="5">KVB23</strain>
    </source>
</reference>
<accession>A0A8J7SU20</accession>
<dbReference type="SUPFAM" id="SSF75516">
    <property type="entry name" value="Pheromone-binding domain of LuxR-like quorum-sensing transcription factors"/>
    <property type="match status" value="1"/>
</dbReference>
<evidence type="ECO:0000256" key="2">
    <source>
        <dbReference type="ARBA" id="ARBA00023125"/>
    </source>
</evidence>
<dbReference type="AlphaFoldDB" id="A0A8J7SU20"/>
<keyword evidence="6" id="KW-1185">Reference proteome</keyword>
<keyword evidence="2" id="KW-0238">DNA-binding</keyword>
<keyword evidence="3" id="KW-0804">Transcription</keyword>
<comment type="caution">
    <text evidence="5">The sequence shown here is derived from an EMBL/GenBank/DDBJ whole genome shotgun (WGS) entry which is preliminary data.</text>
</comment>